<comment type="caution">
    <text evidence="1">The sequence shown here is derived from an EMBL/GenBank/DDBJ whole genome shotgun (WGS) entry which is preliminary data.</text>
</comment>
<accession>A0A016QLG3</accession>
<reference evidence="1 2" key="1">
    <citation type="submission" date="2014-03" db="EMBL/GenBank/DDBJ databases">
        <title>Draft genome sequence of Deinococcus phoenicis 1P10ME.</title>
        <authorList>
            <person name="Stepanov V.G."/>
            <person name="Vaishampayan P."/>
            <person name="Venkateswaran K."/>
            <person name="Fox G.E."/>
        </authorList>
    </citation>
    <scope>NUCLEOTIDE SEQUENCE [LARGE SCALE GENOMIC DNA]</scope>
    <source>
        <strain evidence="1 2">1P10ME</strain>
    </source>
</reference>
<evidence type="ECO:0000313" key="2">
    <source>
        <dbReference type="Proteomes" id="UP000020492"/>
    </source>
</evidence>
<dbReference type="Proteomes" id="UP000020492">
    <property type="component" value="Unassembled WGS sequence"/>
</dbReference>
<name>A0A016QLG3_9DEIO</name>
<gene>
    <name evidence="1" type="ORF">DEIPH_ctg066orf0019</name>
</gene>
<sequence>MLAGARQAVSQQRRRLAEVRAREHVGAAGWAQTSTLENILRAGREGLAATDTLRQLVRLTTEQVRSLPLAGPQEERDGHVRALTDIVQRGEGQITAAEALDDLICQALEDVTRTPVADVNVQTLRRIHERVQEQVEALNTIIGSARAQAGTLEEVTRLAQLSAEHQDRVNALRQFSAEEELQALTAAGEGIVERIAELDEAAPRQLDALTHIGEIVGQKVTDTAASVPEQAQALDDLARTLQQKAEELRGEG</sequence>
<keyword evidence="2" id="KW-1185">Reference proteome</keyword>
<dbReference type="AlphaFoldDB" id="A0A016QLG3"/>
<evidence type="ECO:0000313" key="1">
    <source>
        <dbReference type="EMBL" id="EYB66836.1"/>
    </source>
</evidence>
<organism evidence="1 2">
    <name type="scientific">Deinococcus phoenicis</name>
    <dbReference type="NCBI Taxonomy" id="1476583"/>
    <lineage>
        <taxon>Bacteria</taxon>
        <taxon>Thermotogati</taxon>
        <taxon>Deinococcota</taxon>
        <taxon>Deinococci</taxon>
        <taxon>Deinococcales</taxon>
        <taxon>Deinococcaceae</taxon>
        <taxon>Deinococcus</taxon>
    </lineage>
</organism>
<dbReference type="EMBL" id="JHAC01000062">
    <property type="protein sequence ID" value="EYB66836.1"/>
    <property type="molecule type" value="Genomic_DNA"/>
</dbReference>
<proteinExistence type="predicted"/>
<protein>
    <submittedName>
        <fullName evidence="1">Uncharacterized protein</fullName>
    </submittedName>
</protein>
<dbReference type="PATRIC" id="fig|1476583.3.peg.3151"/>